<proteinExistence type="predicted"/>
<sequence>MLGIRKGICIFFQLKHVPVDPSGWLVFMCCSTGGSSLYFAEDLPIGFSGTSPNALEIAKALRLVIDGDLANGKHPRLDRPPQTSPDTDFFFATDSPALCMTVGQAMSALPHTRPSTHEVSYMPHYHTLVLFNSMWTSFLAGMREMAEKGVAWRPMLRELFYRSGTSSIIE</sequence>
<evidence type="ECO:0000313" key="2">
    <source>
        <dbReference type="Proteomes" id="UP000076738"/>
    </source>
</evidence>
<dbReference type="Proteomes" id="UP000076738">
    <property type="component" value="Unassembled WGS sequence"/>
</dbReference>
<organism evidence="1 2">
    <name type="scientific">Calocera viscosa (strain TUFC12733)</name>
    <dbReference type="NCBI Taxonomy" id="1330018"/>
    <lineage>
        <taxon>Eukaryota</taxon>
        <taxon>Fungi</taxon>
        <taxon>Dikarya</taxon>
        <taxon>Basidiomycota</taxon>
        <taxon>Agaricomycotina</taxon>
        <taxon>Dacrymycetes</taxon>
        <taxon>Dacrymycetales</taxon>
        <taxon>Dacrymycetaceae</taxon>
        <taxon>Calocera</taxon>
    </lineage>
</organism>
<name>A0A167GZJ8_CALVF</name>
<gene>
    <name evidence="1" type="ORF">CALVIDRAFT_368414</name>
</gene>
<dbReference type="AlphaFoldDB" id="A0A167GZJ8"/>
<accession>A0A167GZJ8</accession>
<dbReference type="EMBL" id="KV417329">
    <property type="protein sequence ID" value="KZO91071.1"/>
    <property type="molecule type" value="Genomic_DNA"/>
</dbReference>
<evidence type="ECO:0000313" key="1">
    <source>
        <dbReference type="EMBL" id="KZO91071.1"/>
    </source>
</evidence>
<reference evidence="1 2" key="1">
    <citation type="journal article" date="2016" name="Mol. Biol. Evol.">
        <title>Comparative Genomics of Early-Diverging Mushroom-Forming Fungi Provides Insights into the Origins of Lignocellulose Decay Capabilities.</title>
        <authorList>
            <person name="Nagy L.G."/>
            <person name="Riley R."/>
            <person name="Tritt A."/>
            <person name="Adam C."/>
            <person name="Daum C."/>
            <person name="Floudas D."/>
            <person name="Sun H."/>
            <person name="Yadav J.S."/>
            <person name="Pangilinan J."/>
            <person name="Larsson K.H."/>
            <person name="Matsuura K."/>
            <person name="Barry K."/>
            <person name="Labutti K."/>
            <person name="Kuo R."/>
            <person name="Ohm R.A."/>
            <person name="Bhattacharya S.S."/>
            <person name="Shirouzu T."/>
            <person name="Yoshinaga Y."/>
            <person name="Martin F.M."/>
            <person name="Grigoriev I.V."/>
            <person name="Hibbett D.S."/>
        </authorList>
    </citation>
    <scope>NUCLEOTIDE SEQUENCE [LARGE SCALE GENOMIC DNA]</scope>
    <source>
        <strain evidence="1 2">TUFC12733</strain>
    </source>
</reference>
<protein>
    <submittedName>
        <fullName evidence="1">Uncharacterized protein</fullName>
    </submittedName>
</protein>
<keyword evidence="2" id="KW-1185">Reference proteome</keyword>